<keyword evidence="6" id="KW-1185">Reference proteome</keyword>
<evidence type="ECO:0000313" key="3">
    <source>
        <dbReference type="EMBL" id="SGZ57157.1"/>
    </source>
</evidence>
<evidence type="ECO:0000313" key="4">
    <source>
        <dbReference type="EMBL" id="SGZ57255.1"/>
    </source>
</evidence>
<dbReference type="EMBL" id="LT635768">
    <property type="protein sequence ID" value="SGZ57255.1"/>
    <property type="molecule type" value="Genomic_DNA"/>
</dbReference>
<dbReference type="Proteomes" id="UP000182334">
    <property type="component" value="Chromosome VI"/>
</dbReference>
<feature type="region of interest" description="Disordered" evidence="1">
    <location>
        <begin position="325"/>
        <end position="356"/>
    </location>
</feature>
<dbReference type="AlphaFoldDB" id="A0A1L0GLW5"/>
<feature type="compositionally biased region" description="Polar residues" evidence="1">
    <location>
        <begin position="328"/>
        <end position="342"/>
    </location>
</feature>
<accession>A0A1L0GLW5</accession>
<organism evidence="3 6">
    <name type="scientific">Sungouiella intermedia</name>
    <dbReference type="NCBI Taxonomy" id="45354"/>
    <lineage>
        <taxon>Eukaryota</taxon>
        <taxon>Fungi</taxon>
        <taxon>Dikarya</taxon>
        <taxon>Ascomycota</taxon>
        <taxon>Saccharomycotina</taxon>
        <taxon>Pichiomycetes</taxon>
        <taxon>Metschnikowiaceae</taxon>
        <taxon>Sungouiella</taxon>
    </lineage>
</organism>
<evidence type="ECO:0000256" key="1">
    <source>
        <dbReference type="SAM" id="MobiDB-lite"/>
    </source>
</evidence>
<feature type="transmembrane region" description="Helical" evidence="2">
    <location>
        <begin position="80"/>
        <end position="103"/>
    </location>
</feature>
<protein>
    <submittedName>
        <fullName evidence="4">CIC11C00000003231</fullName>
    </submittedName>
    <submittedName>
        <fullName evidence="3">CIC11C00000004693</fullName>
    </submittedName>
</protein>
<sequence>MTGAVRLRCFRLHKRLNRNPSLDDNIKRDEFPVQSILSQLEIMGFHSPDSGIAASVFLALYTLFLGQMTYIMIKRGFKNVYTFIFFFTLFRFGGQLCGVVYAALGPLHYKWLIAYLVLGAEGYFALIFAGFRFTCRAQYEKFGESWMLHKGPNVGNLFILKRLCKSWSRIFHLTLIPANALVISGGSMLAGILYDDMAKEHNTVMTSKALRTTGQAIFLSMTLCLIFLTIYVFVVEKVRNHTTIAVLCGSPFILVRGIFGVLSIYITEMNYFQFSNYDEEGKVNHKLVVYEYVLSTTMEFITASLLMTKYWFDLKHPSEQLLLENKRTNNSSNSDPVSSIREQSMKGVLKAERQRN</sequence>
<keyword evidence="2" id="KW-1133">Transmembrane helix</keyword>
<dbReference type="EMBL" id="LT635761">
    <property type="protein sequence ID" value="SGZ57157.1"/>
    <property type="molecule type" value="Genomic_DNA"/>
</dbReference>
<dbReference type="PANTHER" id="PTHR42109:SF2">
    <property type="entry name" value="INTEGRAL MEMBRANE PROTEIN"/>
    <property type="match status" value="1"/>
</dbReference>
<feature type="transmembrane region" description="Helical" evidence="2">
    <location>
        <begin position="170"/>
        <end position="194"/>
    </location>
</feature>
<keyword evidence="2" id="KW-0472">Membrane</keyword>
<feature type="transmembrane region" description="Helical" evidence="2">
    <location>
        <begin position="214"/>
        <end position="234"/>
    </location>
</feature>
<evidence type="ECO:0000313" key="5">
    <source>
        <dbReference type="Proteomes" id="UP000182259"/>
    </source>
</evidence>
<dbReference type="OrthoDB" id="2560628at2759"/>
<dbReference type="PANTHER" id="PTHR42109">
    <property type="entry name" value="UNPLACED GENOMIC SCAFFOLD UM_SCAF_CONTIG_1.265, WHOLE GENOME SHOTGUN SEQUENCE"/>
    <property type="match status" value="1"/>
</dbReference>
<feature type="transmembrane region" description="Helical" evidence="2">
    <location>
        <begin position="109"/>
        <end position="131"/>
    </location>
</feature>
<gene>
    <name evidence="4" type="ORF">SAMEA4029009_CIC11G00000003231</name>
    <name evidence="3" type="ORF">SAMEA4029010_CIC11G00000004693</name>
</gene>
<evidence type="ECO:0000313" key="6">
    <source>
        <dbReference type="Proteomes" id="UP000182334"/>
    </source>
</evidence>
<feature type="transmembrane region" description="Helical" evidence="2">
    <location>
        <begin position="52"/>
        <end position="73"/>
    </location>
</feature>
<name>A0A1L0GLW5_9ASCO</name>
<keyword evidence="2" id="KW-0812">Transmembrane</keyword>
<dbReference type="Proteomes" id="UP000182259">
    <property type="component" value="Chromosome V"/>
</dbReference>
<reference evidence="5 6" key="1">
    <citation type="submission" date="2016-10" db="EMBL/GenBank/DDBJ databases">
        <authorList>
            <person name="de Groot N.N."/>
        </authorList>
    </citation>
    <scope>NUCLEOTIDE SEQUENCE [LARGE SCALE GENOMIC DNA]</scope>
    <source>
        <strain evidence="3 6">CBS 141442</strain>
        <strain evidence="4 5">PYCC 4715</strain>
    </source>
</reference>
<feature type="transmembrane region" description="Helical" evidence="2">
    <location>
        <begin position="246"/>
        <end position="267"/>
    </location>
</feature>
<proteinExistence type="predicted"/>
<evidence type="ECO:0000256" key="2">
    <source>
        <dbReference type="SAM" id="Phobius"/>
    </source>
</evidence>